<keyword evidence="6 18" id="KW-1133">Transmembrane helix</keyword>
<evidence type="ECO:0000256" key="16">
    <source>
        <dbReference type="ARBA" id="ARBA00080151"/>
    </source>
</evidence>
<dbReference type="GO" id="GO:0006906">
    <property type="term" value="P:vesicle fusion"/>
    <property type="evidence" value="ECO:0007669"/>
    <property type="project" value="TreeGrafter"/>
</dbReference>
<keyword evidence="4" id="KW-0256">Endoplasmic reticulum</keyword>
<dbReference type="CDD" id="cd15863">
    <property type="entry name" value="SNARE_GS27"/>
    <property type="match status" value="1"/>
</dbReference>
<keyword evidence="7" id="KW-0007">Acetylation</keyword>
<evidence type="ECO:0000256" key="13">
    <source>
        <dbReference type="ARBA" id="ARBA00038172"/>
    </source>
</evidence>
<keyword evidence="20" id="KW-1185">Reference proteome</keyword>
<proteinExistence type="inferred from homology"/>
<keyword evidence="2 17" id="KW-0813">Transport</keyword>
<evidence type="ECO:0000313" key="19">
    <source>
        <dbReference type="EMBL" id="CAH1403314.1"/>
    </source>
</evidence>
<keyword evidence="8" id="KW-0333">Golgi apparatus</keyword>
<dbReference type="GO" id="GO:0005484">
    <property type="term" value="F:SNAP receptor activity"/>
    <property type="evidence" value="ECO:0007669"/>
    <property type="project" value="InterPro"/>
</dbReference>
<keyword evidence="10 17" id="KW-0472">Membrane</keyword>
<dbReference type="EMBL" id="OV725081">
    <property type="protein sequence ID" value="CAH1403314.1"/>
    <property type="molecule type" value="Genomic_DNA"/>
</dbReference>
<evidence type="ECO:0000256" key="4">
    <source>
        <dbReference type="ARBA" id="ARBA00022824"/>
    </source>
</evidence>
<dbReference type="GO" id="GO:0015031">
    <property type="term" value="P:protein transport"/>
    <property type="evidence" value="ECO:0007669"/>
    <property type="project" value="UniProtKB-KW"/>
</dbReference>
<evidence type="ECO:0000256" key="18">
    <source>
        <dbReference type="SAM" id="Phobius"/>
    </source>
</evidence>
<dbReference type="Proteomes" id="UP001152798">
    <property type="component" value="Chromosome 5"/>
</dbReference>
<evidence type="ECO:0000256" key="6">
    <source>
        <dbReference type="ARBA" id="ARBA00022989"/>
    </source>
</evidence>
<evidence type="ECO:0000256" key="3">
    <source>
        <dbReference type="ARBA" id="ARBA00022692"/>
    </source>
</evidence>
<protein>
    <recommendedName>
        <fullName evidence="14">Golgi SNAP receptor complex member 2</fullName>
    </recommendedName>
    <alternativeName>
        <fullName evidence="15">27 kDa Golgi SNARE protein</fullName>
    </alternativeName>
    <alternativeName>
        <fullName evidence="16">Membrin</fullName>
    </alternativeName>
</protein>
<dbReference type="Pfam" id="PF12352">
    <property type="entry name" value="V-SNARE_C"/>
    <property type="match status" value="1"/>
</dbReference>
<comment type="subcellular location">
    <subcellularLocation>
        <location evidence="1">Endoplasmic reticulum membrane</location>
    </subcellularLocation>
    <subcellularLocation>
        <location evidence="12">Golgi apparatus</location>
        <location evidence="12">cis-Golgi network membrane</location>
        <topology evidence="12">Single-pass type IV membrane protein</topology>
    </subcellularLocation>
</comment>
<organism evidence="19 20">
    <name type="scientific">Nezara viridula</name>
    <name type="common">Southern green stink bug</name>
    <name type="synonym">Cimex viridulus</name>
    <dbReference type="NCBI Taxonomy" id="85310"/>
    <lineage>
        <taxon>Eukaryota</taxon>
        <taxon>Metazoa</taxon>
        <taxon>Ecdysozoa</taxon>
        <taxon>Arthropoda</taxon>
        <taxon>Hexapoda</taxon>
        <taxon>Insecta</taxon>
        <taxon>Pterygota</taxon>
        <taxon>Neoptera</taxon>
        <taxon>Paraneoptera</taxon>
        <taxon>Hemiptera</taxon>
        <taxon>Heteroptera</taxon>
        <taxon>Panheteroptera</taxon>
        <taxon>Pentatomomorpha</taxon>
        <taxon>Pentatomoidea</taxon>
        <taxon>Pentatomidae</taxon>
        <taxon>Pentatominae</taxon>
        <taxon>Nezara</taxon>
    </lineage>
</organism>
<dbReference type="GO" id="GO:0031902">
    <property type="term" value="C:late endosome membrane"/>
    <property type="evidence" value="ECO:0007669"/>
    <property type="project" value="TreeGrafter"/>
</dbReference>
<dbReference type="InterPro" id="IPR027027">
    <property type="entry name" value="GOSR2/Membrin/Bos1"/>
</dbReference>
<dbReference type="GO" id="GO:0000149">
    <property type="term" value="F:SNARE binding"/>
    <property type="evidence" value="ECO:0007669"/>
    <property type="project" value="TreeGrafter"/>
</dbReference>
<evidence type="ECO:0000256" key="10">
    <source>
        <dbReference type="ARBA" id="ARBA00023136"/>
    </source>
</evidence>
<evidence type="ECO:0000256" key="1">
    <source>
        <dbReference type="ARBA" id="ARBA00004586"/>
    </source>
</evidence>
<keyword evidence="3 18" id="KW-0812">Transmembrane</keyword>
<feature type="transmembrane region" description="Helical" evidence="18">
    <location>
        <begin position="194"/>
        <end position="214"/>
    </location>
</feature>
<evidence type="ECO:0000256" key="8">
    <source>
        <dbReference type="ARBA" id="ARBA00023034"/>
    </source>
</evidence>
<dbReference type="PIRSF" id="PIRSF028865">
    <property type="entry name" value="Membrin-2"/>
    <property type="match status" value="1"/>
</dbReference>
<evidence type="ECO:0000256" key="2">
    <source>
        <dbReference type="ARBA" id="ARBA00022448"/>
    </source>
</evidence>
<dbReference type="GO" id="GO:0012507">
    <property type="term" value="C:ER to Golgi transport vesicle membrane"/>
    <property type="evidence" value="ECO:0007669"/>
    <property type="project" value="TreeGrafter"/>
</dbReference>
<dbReference type="OrthoDB" id="158360at2759"/>
<comment type="function">
    <text evidence="11 17">Involved in transport of proteins from the cis/medial-Golgi to the trans-Golgi network.</text>
</comment>
<reference evidence="19" key="1">
    <citation type="submission" date="2022-01" db="EMBL/GenBank/DDBJ databases">
        <authorList>
            <person name="King R."/>
        </authorList>
    </citation>
    <scope>NUCLEOTIDE SEQUENCE</scope>
</reference>
<dbReference type="GO" id="GO:0005794">
    <property type="term" value="C:Golgi apparatus"/>
    <property type="evidence" value="ECO:0007669"/>
    <property type="project" value="UniProtKB-SubCell"/>
</dbReference>
<evidence type="ECO:0000256" key="7">
    <source>
        <dbReference type="ARBA" id="ARBA00022990"/>
    </source>
</evidence>
<keyword evidence="9" id="KW-0175">Coiled coil</keyword>
<keyword evidence="5 17" id="KW-0653">Protein transport</keyword>
<accession>A0A9P0MSF8</accession>
<evidence type="ECO:0000313" key="20">
    <source>
        <dbReference type="Proteomes" id="UP001152798"/>
    </source>
</evidence>
<comment type="similarity">
    <text evidence="13 17">Belongs to the GOSR2 family.</text>
</comment>
<evidence type="ECO:0000256" key="5">
    <source>
        <dbReference type="ARBA" id="ARBA00022927"/>
    </source>
</evidence>
<sequence>MEALYRQTSALVHETEECFQNLEKQKGTNTDSIEAEIQARIDTIISNCEKLDILVHKEPFSRRQNAKLSIDQLKYDTRHLQAALRMFQHEVYKRRQEEKEREELLTRRFTTNAISERDTAILIDHSLQHNLSLQNAQRGVDDMLLSGTNILENMREQRNTLKGAHRRMMDIANTLGLSNTTMRLIEKRAFEDKYILFGGMFITVVIIVLLIVYFT</sequence>
<dbReference type="Gene3D" id="1.20.5.110">
    <property type="match status" value="1"/>
</dbReference>
<evidence type="ECO:0000256" key="9">
    <source>
        <dbReference type="ARBA" id="ARBA00023054"/>
    </source>
</evidence>
<evidence type="ECO:0000256" key="17">
    <source>
        <dbReference type="PIRNR" id="PIRNR028865"/>
    </source>
</evidence>
<gene>
    <name evidence="19" type="ORF">NEZAVI_LOCUS11937</name>
</gene>
<dbReference type="PANTHER" id="PTHR21230:SF1">
    <property type="entry name" value="GOLGI SNAP RECEPTOR COMPLEX MEMBER 2"/>
    <property type="match status" value="1"/>
</dbReference>
<dbReference type="AlphaFoldDB" id="A0A9P0MSF8"/>
<dbReference type="PANTHER" id="PTHR21230">
    <property type="entry name" value="VESICLE TRANSPORT V-SNARE PROTEIN VTI1-RELATED"/>
    <property type="match status" value="1"/>
</dbReference>
<dbReference type="GO" id="GO:0031201">
    <property type="term" value="C:SNARE complex"/>
    <property type="evidence" value="ECO:0007669"/>
    <property type="project" value="TreeGrafter"/>
</dbReference>
<dbReference type="SUPFAM" id="SSF58038">
    <property type="entry name" value="SNARE fusion complex"/>
    <property type="match status" value="1"/>
</dbReference>
<name>A0A9P0MSF8_NEZVI</name>
<dbReference type="FunFam" id="1.20.5.110:FF:000044">
    <property type="entry name" value="Golgi SNAP receptor complex member 2"/>
    <property type="match status" value="1"/>
</dbReference>
<evidence type="ECO:0000256" key="14">
    <source>
        <dbReference type="ARBA" id="ARBA00072070"/>
    </source>
</evidence>
<dbReference type="GO" id="GO:0005789">
    <property type="term" value="C:endoplasmic reticulum membrane"/>
    <property type="evidence" value="ECO:0007669"/>
    <property type="project" value="UniProtKB-SubCell"/>
</dbReference>
<evidence type="ECO:0000256" key="12">
    <source>
        <dbReference type="ARBA" id="ARBA00037862"/>
    </source>
</evidence>
<evidence type="ECO:0000256" key="11">
    <source>
        <dbReference type="ARBA" id="ARBA00037078"/>
    </source>
</evidence>
<evidence type="ECO:0000256" key="15">
    <source>
        <dbReference type="ARBA" id="ARBA00076985"/>
    </source>
</evidence>